<dbReference type="RefSeq" id="WP_188934489.1">
    <property type="nucleotide sequence ID" value="NZ_BMJC01000004.1"/>
</dbReference>
<keyword evidence="1" id="KW-0472">Membrane</keyword>
<feature type="transmembrane region" description="Helical" evidence="1">
    <location>
        <begin position="28"/>
        <end position="46"/>
    </location>
</feature>
<keyword evidence="1" id="KW-0812">Transmembrane</keyword>
<comment type="caution">
    <text evidence="2">The sequence shown here is derived from an EMBL/GenBank/DDBJ whole genome shotgun (WGS) entry which is preliminary data.</text>
</comment>
<organism evidence="2 3">
    <name type="scientific">Puia dinghuensis</name>
    <dbReference type="NCBI Taxonomy" id="1792502"/>
    <lineage>
        <taxon>Bacteria</taxon>
        <taxon>Pseudomonadati</taxon>
        <taxon>Bacteroidota</taxon>
        <taxon>Chitinophagia</taxon>
        <taxon>Chitinophagales</taxon>
        <taxon>Chitinophagaceae</taxon>
        <taxon>Puia</taxon>
    </lineage>
</organism>
<feature type="transmembrane region" description="Helical" evidence="1">
    <location>
        <begin position="53"/>
        <end position="78"/>
    </location>
</feature>
<name>A0A8J2UFQ3_9BACT</name>
<dbReference type="Pfam" id="PF04020">
    <property type="entry name" value="Phage_holin_4_2"/>
    <property type="match status" value="1"/>
</dbReference>
<evidence type="ECO:0000313" key="2">
    <source>
        <dbReference type="EMBL" id="GGB10256.1"/>
    </source>
</evidence>
<dbReference type="EMBL" id="BMJC01000004">
    <property type="protein sequence ID" value="GGB10256.1"/>
    <property type="molecule type" value="Genomic_DNA"/>
</dbReference>
<protein>
    <submittedName>
        <fullName evidence="2">Membrane protein</fullName>
    </submittedName>
</protein>
<accession>A0A8J2UFQ3</accession>
<proteinExistence type="predicted"/>
<reference evidence="2" key="2">
    <citation type="submission" date="2020-09" db="EMBL/GenBank/DDBJ databases">
        <authorList>
            <person name="Sun Q."/>
            <person name="Zhou Y."/>
        </authorList>
    </citation>
    <scope>NUCLEOTIDE SEQUENCE</scope>
    <source>
        <strain evidence="2">CGMCC 1.15448</strain>
    </source>
</reference>
<sequence length="121" mass="13792">MNFLLRILITAVVAFALSSVLPGIHINTFWTAVVLSLVLAVLNFFLKPVLIILTLPITVLTFGLFLFVINALIVWFASESHLVRGFHVDGFGWALLFSLLLSLLTSLLYRDKDREEERRRY</sequence>
<evidence type="ECO:0000256" key="1">
    <source>
        <dbReference type="SAM" id="Phobius"/>
    </source>
</evidence>
<gene>
    <name evidence="2" type="ORF">GCM10011511_37280</name>
</gene>
<dbReference type="AlphaFoldDB" id="A0A8J2UFQ3"/>
<feature type="transmembrane region" description="Helical" evidence="1">
    <location>
        <begin position="90"/>
        <end position="109"/>
    </location>
</feature>
<dbReference type="PANTHER" id="PTHR37309">
    <property type="entry name" value="SLR0284 PROTEIN"/>
    <property type="match status" value="1"/>
</dbReference>
<dbReference type="Proteomes" id="UP000607559">
    <property type="component" value="Unassembled WGS sequence"/>
</dbReference>
<dbReference type="PANTHER" id="PTHR37309:SF1">
    <property type="entry name" value="SLR0284 PROTEIN"/>
    <property type="match status" value="1"/>
</dbReference>
<keyword evidence="3" id="KW-1185">Reference proteome</keyword>
<evidence type="ECO:0000313" key="3">
    <source>
        <dbReference type="Proteomes" id="UP000607559"/>
    </source>
</evidence>
<reference evidence="2" key="1">
    <citation type="journal article" date="2014" name="Int. J. Syst. Evol. Microbiol.">
        <title>Complete genome sequence of Corynebacterium casei LMG S-19264T (=DSM 44701T), isolated from a smear-ripened cheese.</title>
        <authorList>
            <consortium name="US DOE Joint Genome Institute (JGI-PGF)"/>
            <person name="Walter F."/>
            <person name="Albersmeier A."/>
            <person name="Kalinowski J."/>
            <person name="Ruckert C."/>
        </authorList>
    </citation>
    <scope>NUCLEOTIDE SEQUENCE</scope>
    <source>
        <strain evidence="2">CGMCC 1.15448</strain>
    </source>
</reference>
<dbReference type="InterPro" id="IPR007165">
    <property type="entry name" value="Phage_holin_4_2"/>
</dbReference>
<keyword evidence="1" id="KW-1133">Transmembrane helix</keyword>